<evidence type="ECO:0000313" key="8">
    <source>
        <dbReference type="EMBL" id="KAG9455951.1"/>
    </source>
</evidence>
<dbReference type="Pfam" id="PF12896">
    <property type="entry name" value="ANAPC4"/>
    <property type="match status" value="1"/>
</dbReference>
<dbReference type="GO" id="GO:0034399">
    <property type="term" value="C:nuclear periphery"/>
    <property type="evidence" value="ECO:0007669"/>
    <property type="project" value="TreeGrafter"/>
</dbReference>
<feature type="domain" description="Anaphase-promoting complex subunit 4 long" evidence="7">
    <location>
        <begin position="268"/>
        <end position="469"/>
    </location>
</feature>
<keyword evidence="4" id="KW-0833">Ubl conjugation pathway</keyword>
<proteinExistence type="predicted"/>
<dbReference type="SUPFAM" id="SSF50978">
    <property type="entry name" value="WD40 repeat-like"/>
    <property type="match status" value="1"/>
</dbReference>
<dbReference type="AlphaFoldDB" id="A0AAV7F776"/>
<keyword evidence="9" id="KW-1185">Reference proteome</keyword>
<dbReference type="InterPro" id="IPR024789">
    <property type="entry name" value="APC4"/>
</dbReference>
<dbReference type="InterPro" id="IPR001680">
    <property type="entry name" value="WD40_rpt"/>
</dbReference>
<evidence type="ECO:0000256" key="5">
    <source>
        <dbReference type="ARBA" id="ARBA00023306"/>
    </source>
</evidence>
<dbReference type="GO" id="GO:0005680">
    <property type="term" value="C:anaphase-promoting complex"/>
    <property type="evidence" value="ECO:0007669"/>
    <property type="project" value="InterPro"/>
</dbReference>
<dbReference type="EMBL" id="JAINDJ010000002">
    <property type="protein sequence ID" value="KAG9455951.1"/>
    <property type="molecule type" value="Genomic_DNA"/>
</dbReference>
<dbReference type="SMART" id="SM00320">
    <property type="entry name" value="WD40"/>
    <property type="match status" value="2"/>
</dbReference>
<sequence>MDVDEIEAMTIPFQLQFDKPIASQITIAEWNPEKDLLAMVTEDSKILLHRFNWQRLWTVSPGRCITSLCWRPDGKAIAVGLEDGTISLHDVENGKLLRSIKSHSVAVVCLSWEEDGQPPEDDSENILNYEDRTSRFFPAAPRVPRMPGLSATDAEFTDDAEDSFTELSNSSHQHLNILCSGDKDGSICFSIFGIFPIGKINVHKFPVQSPLVETKTVYQLLKASICKISLSKDLRQLIVLSYGEHMDDLTNMKDSFKDKQASSISMHSLLLNTSIFRNRKNELHQMAQQSSNIEDLIEVVRVSLSLMHKQWADAMCTFHEKFDPLSSLIIDHGLDSTPQEEFLSLLTGARTSPPIHQFLVNSLGEAGLKRVSKAIDSAAKELHLVARDHLQPAAEIIAFRSGELKGLSRWRARYRSIGLDEKLVNNAMEKAGMLLVQVERFLRVLSGVAYQFQNFFTWVSKCIKLLMSEPSDQLQPFNCELIVMFLKFLYDQDPVRQLLENSDGNHNIIIDQDTMQRVEELVKFGGFSDTEYLHRTLTKEFEEMEDSFKLAFLMPFTTISKKIYCEDIWPLFPVSSSPTLSSYVPTSVSFYQDVVVDPITHTSQRILDYICFQIPDISVFDLPSTVGIVRHFAHDYSCKNNGNSSPEAALLRIPDGFQCVDLSLYKDSQVVLLLNETTATSESPEKAWLMIVETSTLPFMTVPRMAETSLWWFHCLMNSAVELNMEKEKVRSIPHSVMAPFAVSASRGLACIFAVRKRALVYILEEDEDEVSEME</sequence>
<comment type="caution">
    <text evidence="8">The sequence shown here is derived from an EMBL/GenBank/DDBJ whole genome shotgun (WGS) entry which is preliminary data.</text>
</comment>
<evidence type="ECO:0000313" key="9">
    <source>
        <dbReference type="Proteomes" id="UP000825729"/>
    </source>
</evidence>
<keyword evidence="5" id="KW-0131">Cell cycle</keyword>
<evidence type="ECO:0000259" key="6">
    <source>
        <dbReference type="Pfam" id="PF12894"/>
    </source>
</evidence>
<dbReference type="InterPro" id="IPR024790">
    <property type="entry name" value="APC4_long_dom"/>
</dbReference>
<keyword evidence="2" id="KW-0132">Cell division</keyword>
<evidence type="ECO:0000256" key="3">
    <source>
        <dbReference type="ARBA" id="ARBA00022776"/>
    </source>
</evidence>
<dbReference type="GO" id="GO:0031145">
    <property type="term" value="P:anaphase-promoting complex-dependent catabolic process"/>
    <property type="evidence" value="ECO:0007669"/>
    <property type="project" value="InterPro"/>
</dbReference>
<dbReference type="PANTHER" id="PTHR13260:SF0">
    <property type="entry name" value="ANAPHASE-PROMOTING COMPLEX SUBUNIT 4"/>
    <property type="match status" value="1"/>
</dbReference>
<dbReference type="GO" id="GO:0070979">
    <property type="term" value="P:protein K11-linked ubiquitination"/>
    <property type="evidence" value="ECO:0007669"/>
    <property type="project" value="TreeGrafter"/>
</dbReference>
<dbReference type="InterPro" id="IPR015943">
    <property type="entry name" value="WD40/YVTN_repeat-like_dom_sf"/>
</dbReference>
<dbReference type="Proteomes" id="UP000825729">
    <property type="component" value="Unassembled WGS sequence"/>
</dbReference>
<dbReference type="Pfam" id="PF12894">
    <property type="entry name" value="ANAPC4_WD40"/>
    <property type="match status" value="1"/>
</dbReference>
<dbReference type="InterPro" id="IPR036322">
    <property type="entry name" value="WD40_repeat_dom_sf"/>
</dbReference>
<gene>
    <name evidence="8" type="ORF">H6P81_000459</name>
</gene>
<accession>A0AAV7F776</accession>
<feature type="domain" description="Anaphase-promoting complex subunit 4-like WD40" evidence="6">
    <location>
        <begin position="29"/>
        <end position="114"/>
    </location>
</feature>
<organism evidence="8 9">
    <name type="scientific">Aristolochia fimbriata</name>
    <name type="common">White veined hardy Dutchman's pipe vine</name>
    <dbReference type="NCBI Taxonomy" id="158543"/>
    <lineage>
        <taxon>Eukaryota</taxon>
        <taxon>Viridiplantae</taxon>
        <taxon>Streptophyta</taxon>
        <taxon>Embryophyta</taxon>
        <taxon>Tracheophyta</taxon>
        <taxon>Spermatophyta</taxon>
        <taxon>Magnoliopsida</taxon>
        <taxon>Magnoliidae</taxon>
        <taxon>Piperales</taxon>
        <taxon>Aristolochiaceae</taxon>
        <taxon>Aristolochia</taxon>
    </lineage>
</organism>
<evidence type="ECO:0000256" key="2">
    <source>
        <dbReference type="ARBA" id="ARBA00022618"/>
    </source>
</evidence>
<evidence type="ECO:0000259" key="7">
    <source>
        <dbReference type="Pfam" id="PF12896"/>
    </source>
</evidence>
<protein>
    <recommendedName>
        <fullName evidence="1">Anaphase-promoting complex subunit 4</fullName>
    </recommendedName>
</protein>
<name>A0AAV7F776_ARIFI</name>
<evidence type="ECO:0000256" key="1">
    <source>
        <dbReference type="ARBA" id="ARBA00016067"/>
    </source>
</evidence>
<dbReference type="PANTHER" id="PTHR13260">
    <property type="entry name" value="ANAPHASE PROMOTING COMPLEX SUBUNIT 4 APC4"/>
    <property type="match status" value="1"/>
</dbReference>
<evidence type="ECO:0000256" key="4">
    <source>
        <dbReference type="ARBA" id="ARBA00022786"/>
    </source>
</evidence>
<dbReference type="Gene3D" id="2.130.10.10">
    <property type="entry name" value="YVTN repeat-like/Quinoprotein amine dehydrogenase"/>
    <property type="match status" value="1"/>
</dbReference>
<keyword evidence="3" id="KW-0498">Mitosis</keyword>
<dbReference type="InterPro" id="IPR024977">
    <property type="entry name" value="Apc4-like_WD40_dom"/>
</dbReference>
<reference evidence="8 9" key="1">
    <citation type="submission" date="2021-07" db="EMBL/GenBank/DDBJ databases">
        <title>The Aristolochia fimbriata genome: insights into angiosperm evolution, floral development and chemical biosynthesis.</title>
        <authorList>
            <person name="Jiao Y."/>
        </authorList>
    </citation>
    <scope>NUCLEOTIDE SEQUENCE [LARGE SCALE GENOMIC DNA]</scope>
    <source>
        <strain evidence="8">IBCAS-2021</strain>
        <tissue evidence="8">Leaf</tissue>
    </source>
</reference>
<dbReference type="GO" id="GO:0051301">
    <property type="term" value="P:cell division"/>
    <property type="evidence" value="ECO:0007669"/>
    <property type="project" value="UniProtKB-KW"/>
</dbReference>